<evidence type="ECO:0000313" key="1">
    <source>
        <dbReference type="Proteomes" id="UP000887580"/>
    </source>
</evidence>
<protein>
    <submittedName>
        <fullName evidence="2">Uncharacterized protein</fullName>
    </submittedName>
</protein>
<dbReference type="Proteomes" id="UP000887580">
    <property type="component" value="Unplaced"/>
</dbReference>
<organism evidence="1 2">
    <name type="scientific">Panagrolaimus sp. PS1159</name>
    <dbReference type="NCBI Taxonomy" id="55785"/>
    <lineage>
        <taxon>Eukaryota</taxon>
        <taxon>Metazoa</taxon>
        <taxon>Ecdysozoa</taxon>
        <taxon>Nematoda</taxon>
        <taxon>Chromadorea</taxon>
        <taxon>Rhabditida</taxon>
        <taxon>Tylenchina</taxon>
        <taxon>Panagrolaimomorpha</taxon>
        <taxon>Panagrolaimoidea</taxon>
        <taxon>Panagrolaimidae</taxon>
        <taxon>Panagrolaimus</taxon>
    </lineage>
</organism>
<sequence>VEGFQFVEIADCLSNLSSNFDNFSGLPPTPHPENMFNRAPRLRFQGRSHSAKEGPMFELGDSSNYNLPDQYNRYPVGVLTHRLLPITPDNKFINNSLTPDYIEDRRFVRNAGRSSCNSLSPSEDRIRRTTQQKQEEVIKSGSTSKLSSRQLPSPFGLQAQRNSVCYSSPGNMHLSATTTATTYTENNLQSLLPPPPKGIKQSNSFKRLNFKRVFQENDI</sequence>
<evidence type="ECO:0000313" key="2">
    <source>
        <dbReference type="WBParaSite" id="PS1159_v2.g2505.t1"/>
    </source>
</evidence>
<proteinExistence type="predicted"/>
<name>A0AC35G7Q7_9BILA</name>
<dbReference type="WBParaSite" id="PS1159_v2.g2505.t1">
    <property type="protein sequence ID" value="PS1159_v2.g2505.t1"/>
    <property type="gene ID" value="PS1159_v2.g2505"/>
</dbReference>
<reference evidence="2" key="1">
    <citation type="submission" date="2022-11" db="UniProtKB">
        <authorList>
            <consortium name="WormBaseParasite"/>
        </authorList>
    </citation>
    <scope>IDENTIFICATION</scope>
</reference>
<accession>A0AC35G7Q7</accession>